<dbReference type="PANTHER" id="PTHR43461">
    <property type="entry name" value="TRANSMEMBRANE PROTEIN 256"/>
    <property type="match status" value="1"/>
</dbReference>
<keyword evidence="8" id="KW-1185">Reference proteome</keyword>
<proteinExistence type="inferred from homology"/>
<feature type="transmembrane region" description="Helical" evidence="6">
    <location>
        <begin position="96"/>
        <end position="118"/>
    </location>
</feature>
<evidence type="ECO:0000256" key="6">
    <source>
        <dbReference type="SAM" id="Phobius"/>
    </source>
</evidence>
<evidence type="ECO:0000256" key="2">
    <source>
        <dbReference type="ARBA" id="ARBA00009694"/>
    </source>
</evidence>
<keyword evidence="5 6" id="KW-0472">Membrane</keyword>
<organism evidence="7 8">
    <name type="scientific">Planctomicrobium piriforme</name>
    <dbReference type="NCBI Taxonomy" id="1576369"/>
    <lineage>
        <taxon>Bacteria</taxon>
        <taxon>Pseudomonadati</taxon>
        <taxon>Planctomycetota</taxon>
        <taxon>Planctomycetia</taxon>
        <taxon>Planctomycetales</taxon>
        <taxon>Planctomycetaceae</taxon>
        <taxon>Planctomicrobium</taxon>
    </lineage>
</organism>
<sequence length="150" mass="16205">MNKDGLFWIKAGAVLGAIAVVCGSFGAHMLPEFLMEKYAGQTREVLGQQIPAAQKYLADFKTAAEYEMYHSLALLAVGLLSLHGSSWSLRLAGRSFLFGSIIFSGSLYLLVLTGMRWLGAVTPFGGVLFIIGWAALFYATMQMPRSTSAA</sequence>
<evidence type="ECO:0000256" key="1">
    <source>
        <dbReference type="ARBA" id="ARBA00004141"/>
    </source>
</evidence>
<dbReference type="Proteomes" id="UP000199518">
    <property type="component" value="Unassembled WGS sequence"/>
</dbReference>
<dbReference type="EMBL" id="FOQD01000018">
    <property type="protein sequence ID" value="SFJ34185.1"/>
    <property type="molecule type" value="Genomic_DNA"/>
</dbReference>
<dbReference type="InterPro" id="IPR006696">
    <property type="entry name" value="DUF423"/>
</dbReference>
<evidence type="ECO:0000256" key="5">
    <source>
        <dbReference type="ARBA" id="ARBA00023136"/>
    </source>
</evidence>
<keyword evidence="3 6" id="KW-0812">Transmembrane</keyword>
<reference evidence="8" key="1">
    <citation type="submission" date="2016-10" db="EMBL/GenBank/DDBJ databases">
        <authorList>
            <person name="Varghese N."/>
            <person name="Submissions S."/>
        </authorList>
    </citation>
    <scope>NUCLEOTIDE SEQUENCE [LARGE SCALE GENOMIC DNA]</scope>
    <source>
        <strain evidence="8">DSM 26348</strain>
    </source>
</reference>
<dbReference type="AlphaFoldDB" id="A0A1I3QKA5"/>
<feature type="transmembrane region" description="Helical" evidence="6">
    <location>
        <begin position="124"/>
        <end position="141"/>
    </location>
</feature>
<dbReference type="PANTHER" id="PTHR43461:SF1">
    <property type="entry name" value="TRANSMEMBRANE PROTEIN 256"/>
    <property type="match status" value="1"/>
</dbReference>
<keyword evidence="4 6" id="KW-1133">Transmembrane helix</keyword>
<evidence type="ECO:0000313" key="8">
    <source>
        <dbReference type="Proteomes" id="UP000199518"/>
    </source>
</evidence>
<gene>
    <name evidence="7" type="ORF">SAMN05421753_118121</name>
</gene>
<evidence type="ECO:0000256" key="4">
    <source>
        <dbReference type="ARBA" id="ARBA00022989"/>
    </source>
</evidence>
<dbReference type="RefSeq" id="WP_092054997.1">
    <property type="nucleotide sequence ID" value="NZ_FOQD01000018.1"/>
</dbReference>
<name>A0A1I3QKA5_9PLAN</name>
<evidence type="ECO:0000256" key="3">
    <source>
        <dbReference type="ARBA" id="ARBA00022692"/>
    </source>
</evidence>
<feature type="transmembrane region" description="Helical" evidence="6">
    <location>
        <begin position="68"/>
        <end position="89"/>
    </location>
</feature>
<evidence type="ECO:0000313" key="7">
    <source>
        <dbReference type="EMBL" id="SFJ34185.1"/>
    </source>
</evidence>
<dbReference type="OrthoDB" id="9802121at2"/>
<dbReference type="Pfam" id="PF04241">
    <property type="entry name" value="DUF423"/>
    <property type="match status" value="1"/>
</dbReference>
<dbReference type="GO" id="GO:0005886">
    <property type="term" value="C:plasma membrane"/>
    <property type="evidence" value="ECO:0007669"/>
    <property type="project" value="TreeGrafter"/>
</dbReference>
<comment type="similarity">
    <text evidence="2">Belongs to the UPF0382 family.</text>
</comment>
<protein>
    <submittedName>
        <fullName evidence="7">Uncharacterized membrane protein YgdD, TMEM256/DUF423 family</fullName>
    </submittedName>
</protein>
<feature type="transmembrane region" description="Helical" evidence="6">
    <location>
        <begin position="7"/>
        <end position="27"/>
    </location>
</feature>
<comment type="subcellular location">
    <subcellularLocation>
        <location evidence="1">Membrane</location>
        <topology evidence="1">Multi-pass membrane protein</topology>
    </subcellularLocation>
</comment>
<accession>A0A1I3QKA5</accession>